<proteinExistence type="predicted"/>
<accession>A0A371YYD1</accession>
<keyword evidence="2" id="KW-1185">Reference proteome</keyword>
<reference evidence="1 2" key="1">
    <citation type="submission" date="2018-08" db="EMBL/GenBank/DDBJ databases">
        <title>Komagataeibacter sp. AV 382.</title>
        <authorList>
            <person name="Skraban J."/>
            <person name="Trcek J."/>
        </authorList>
    </citation>
    <scope>NUCLEOTIDE SEQUENCE [LARGE SCALE GENOMIC DNA]</scope>
    <source>
        <strain evidence="1 2">AV 382</strain>
    </source>
</reference>
<sequence>MDHTGILDFICANWLKACLLTCRFNNVGIYTPKMPRLITLHVGNWHHDEAGLGFFGGRNGFLFFRHG</sequence>
<gene>
    <name evidence="1" type="ORF">DY926_12360</name>
</gene>
<dbReference type="EMBL" id="QUWV01000115">
    <property type="protein sequence ID" value="RFD19233.1"/>
    <property type="molecule type" value="Genomic_DNA"/>
</dbReference>
<comment type="caution">
    <text evidence="1">The sequence shown here is derived from an EMBL/GenBank/DDBJ whole genome shotgun (WGS) entry which is preliminary data.</text>
</comment>
<name>A0A371YYD1_9PROT</name>
<evidence type="ECO:0000313" key="1">
    <source>
        <dbReference type="EMBL" id="RFD19233.1"/>
    </source>
</evidence>
<evidence type="ECO:0000313" key="2">
    <source>
        <dbReference type="Proteomes" id="UP000262371"/>
    </source>
</evidence>
<dbReference type="AlphaFoldDB" id="A0A371YYD1"/>
<organism evidence="1 2">
    <name type="scientific">Komagataeibacter melaceti</name>
    <dbReference type="NCBI Taxonomy" id="2766577"/>
    <lineage>
        <taxon>Bacteria</taxon>
        <taxon>Pseudomonadati</taxon>
        <taxon>Pseudomonadota</taxon>
        <taxon>Alphaproteobacteria</taxon>
        <taxon>Acetobacterales</taxon>
        <taxon>Acetobacteraceae</taxon>
        <taxon>Komagataeibacter</taxon>
    </lineage>
</organism>
<protein>
    <submittedName>
        <fullName evidence="1">Uncharacterized protein</fullName>
    </submittedName>
</protein>
<dbReference type="Proteomes" id="UP000262371">
    <property type="component" value="Unassembled WGS sequence"/>
</dbReference>